<name>A0ABD3QEK8_9STRA</name>
<reference evidence="1 2" key="1">
    <citation type="journal article" date="2020" name="G3 (Bethesda)">
        <title>Improved Reference Genome for Cyclotella cryptica CCMP332, a Model for Cell Wall Morphogenesis, Salinity Adaptation, and Lipid Production in Diatoms (Bacillariophyta).</title>
        <authorList>
            <person name="Roberts W.R."/>
            <person name="Downey K.M."/>
            <person name="Ruck E.C."/>
            <person name="Traller J.C."/>
            <person name="Alverson A.J."/>
        </authorList>
    </citation>
    <scope>NUCLEOTIDE SEQUENCE [LARGE SCALE GENOMIC DNA]</scope>
    <source>
        <strain evidence="1 2">CCMP332</strain>
    </source>
</reference>
<gene>
    <name evidence="1" type="ORF">HJC23_009691</name>
</gene>
<evidence type="ECO:0000313" key="2">
    <source>
        <dbReference type="Proteomes" id="UP001516023"/>
    </source>
</evidence>
<protein>
    <submittedName>
        <fullName evidence="1">Uncharacterized protein</fullName>
    </submittedName>
</protein>
<comment type="caution">
    <text evidence="1">The sequence shown here is derived from an EMBL/GenBank/DDBJ whole genome shotgun (WGS) entry which is preliminary data.</text>
</comment>
<dbReference type="EMBL" id="JABMIG020000062">
    <property type="protein sequence ID" value="KAL3796560.1"/>
    <property type="molecule type" value="Genomic_DNA"/>
</dbReference>
<dbReference type="AlphaFoldDB" id="A0ABD3QEK8"/>
<evidence type="ECO:0000313" key="1">
    <source>
        <dbReference type="EMBL" id="KAL3796560.1"/>
    </source>
</evidence>
<dbReference type="Proteomes" id="UP001516023">
    <property type="component" value="Unassembled WGS sequence"/>
</dbReference>
<keyword evidence="2" id="KW-1185">Reference proteome</keyword>
<organism evidence="1 2">
    <name type="scientific">Cyclotella cryptica</name>
    <dbReference type="NCBI Taxonomy" id="29204"/>
    <lineage>
        <taxon>Eukaryota</taxon>
        <taxon>Sar</taxon>
        <taxon>Stramenopiles</taxon>
        <taxon>Ochrophyta</taxon>
        <taxon>Bacillariophyta</taxon>
        <taxon>Coscinodiscophyceae</taxon>
        <taxon>Thalassiosirophycidae</taxon>
        <taxon>Stephanodiscales</taxon>
        <taxon>Stephanodiscaceae</taxon>
        <taxon>Cyclotella</taxon>
    </lineage>
</organism>
<proteinExistence type="predicted"/>
<sequence>MIASREEPNAVVISLEQNIRTAILNNADDQRGAIREPVFSTPLRVWKDSVSYGRQTLDAPLIIFLVCDEVLDQTAGVETA</sequence>
<accession>A0ABD3QEK8</accession>